<dbReference type="KEGG" id="vg:30523467"/>
<accession>A0A1M7XV48</accession>
<proteinExistence type="predicted"/>
<name>A0A1M7XV48_9VIRU</name>
<sequence length="111" mass="13544">MGRRSHRKIKQRKRMVLPHPRSNKGDTGSGKMKESRIEISPDYRPLWWSVHQEALKQTSPSVLFEMYDIIDSYPRVRGQSRPFDNPRFLHEDFFQYTWDLYKRVHIRKNRI</sequence>
<organism evidence="2 3">
    <name type="scientific">Cedratvirus A11</name>
    <dbReference type="NCBI Taxonomy" id="1903266"/>
    <lineage>
        <taxon>Viruses</taxon>
        <taxon>Pithoviruses</taxon>
        <taxon>Orthocedratvirinae</taxon>
        <taxon>Alphacedratvirus</taxon>
        <taxon>Alphacedratvirus aljazairmassiliense</taxon>
    </lineage>
</organism>
<reference evidence="2 3" key="1">
    <citation type="submission" date="2016-11" db="EMBL/GenBank/DDBJ databases">
        <authorList>
            <consortium name="Urmite Genomes"/>
        </authorList>
    </citation>
    <scope>NUCLEOTIDE SEQUENCE [LARGE SCALE GENOMIC DNA]</scope>
    <source>
        <strain evidence="2 3">A11</strain>
    </source>
</reference>
<feature type="compositionally biased region" description="Basic residues" evidence="1">
    <location>
        <begin position="1"/>
        <end position="16"/>
    </location>
</feature>
<protein>
    <submittedName>
        <fullName evidence="2">Uncharacterized protein</fullName>
    </submittedName>
</protein>
<evidence type="ECO:0000256" key="1">
    <source>
        <dbReference type="SAM" id="MobiDB-lite"/>
    </source>
</evidence>
<feature type="region of interest" description="Disordered" evidence="1">
    <location>
        <begin position="1"/>
        <end position="35"/>
    </location>
</feature>
<dbReference type="RefSeq" id="YP_009329424.1">
    <property type="nucleotide sequence ID" value="NC_032108.1"/>
</dbReference>
<evidence type="ECO:0000313" key="3">
    <source>
        <dbReference type="Proteomes" id="UP000201465"/>
    </source>
</evidence>
<gene>
    <name evidence="2" type="ORF">BQ3484_484</name>
</gene>
<dbReference type="GeneID" id="30523467"/>
<keyword evidence="3" id="KW-1185">Reference proteome</keyword>
<dbReference type="EMBL" id="LT671577">
    <property type="protein sequence ID" value="SHO33552.1"/>
    <property type="molecule type" value="Genomic_DNA"/>
</dbReference>
<dbReference type="Proteomes" id="UP000201465">
    <property type="component" value="Segment"/>
</dbReference>
<evidence type="ECO:0000313" key="2">
    <source>
        <dbReference type="EMBL" id="SHO33552.1"/>
    </source>
</evidence>